<keyword evidence="6 10" id="KW-0812">Transmembrane</keyword>
<keyword evidence="4" id="KW-1003">Cell membrane</keyword>
<evidence type="ECO:0000256" key="3">
    <source>
        <dbReference type="ARBA" id="ARBA00008281"/>
    </source>
</evidence>
<dbReference type="PANTHER" id="PTHR35091:SF2">
    <property type="entry name" value="FLAGELLAR PROTEIN FLIL"/>
    <property type="match status" value="1"/>
</dbReference>
<gene>
    <name evidence="11" type="ORF">FBY58_0663</name>
</gene>
<keyword evidence="8 10" id="KW-1133">Transmembrane helix</keyword>
<feature type="transmembrane region" description="Helical" evidence="10">
    <location>
        <begin position="21"/>
        <end position="43"/>
    </location>
</feature>
<comment type="subcellular location">
    <subcellularLocation>
        <location evidence="10">Cell inner membrane</location>
    </subcellularLocation>
    <subcellularLocation>
        <location evidence="2">Cell membrane</location>
        <topology evidence="2">Single-pass membrane protein</topology>
    </subcellularLocation>
</comment>
<dbReference type="EMBL" id="VFOF01000001">
    <property type="protein sequence ID" value="TQL17103.1"/>
    <property type="molecule type" value="Genomic_DNA"/>
</dbReference>
<dbReference type="GO" id="GO:0009425">
    <property type="term" value="C:bacterial-type flagellum basal body"/>
    <property type="evidence" value="ECO:0007669"/>
    <property type="project" value="InterPro"/>
</dbReference>
<evidence type="ECO:0000256" key="10">
    <source>
        <dbReference type="RuleBase" id="RU364125"/>
    </source>
</evidence>
<evidence type="ECO:0000256" key="4">
    <source>
        <dbReference type="ARBA" id="ARBA00022475"/>
    </source>
</evidence>
<accession>A0A542W0P1</accession>
<keyword evidence="7 10" id="KW-0283">Flagellar rotation</keyword>
<evidence type="ECO:0000256" key="7">
    <source>
        <dbReference type="ARBA" id="ARBA00022779"/>
    </source>
</evidence>
<keyword evidence="11" id="KW-0282">Flagellum</keyword>
<name>A0A542W0P1_ZYMMB</name>
<keyword evidence="11" id="KW-0969">Cilium</keyword>
<evidence type="ECO:0000256" key="5">
    <source>
        <dbReference type="ARBA" id="ARBA00022500"/>
    </source>
</evidence>
<comment type="similarity">
    <text evidence="3 10">Belongs to the FliL family.</text>
</comment>
<dbReference type="OrthoDB" id="7058946at2"/>
<comment type="caution">
    <text evidence="11">The sequence shown here is derived from an EMBL/GenBank/DDBJ whole genome shotgun (WGS) entry which is preliminary data.</text>
</comment>
<sequence length="191" mass="20773">MSEDDAKLPKKGGLLKSIGKILILVVIIIVLVAIGSVAGGYFLPRYMPAIFAPATANNNNKASASKVDENLPKKVPLDEKDASSGQFKASYFAFDKPFISNVQNSGNLVQIGIGISTYYDDRVINNVKKDELPIRSAILMTISNQDNQTISTEAGKKQLQNQIKDVINNVLKDKEGFGGVDSVYFTSFLIQ</sequence>
<keyword evidence="11" id="KW-0966">Cell projection</keyword>
<dbReference type="PANTHER" id="PTHR35091">
    <property type="entry name" value="FLAGELLAR PROTEIN FLIL"/>
    <property type="match status" value="1"/>
</dbReference>
<evidence type="ECO:0000256" key="2">
    <source>
        <dbReference type="ARBA" id="ARBA00004162"/>
    </source>
</evidence>
<evidence type="ECO:0000256" key="6">
    <source>
        <dbReference type="ARBA" id="ARBA00022692"/>
    </source>
</evidence>
<comment type="function">
    <text evidence="1 10">Controls the rotational direction of flagella during chemotaxis.</text>
</comment>
<protein>
    <recommendedName>
        <fullName evidence="10">Flagellar protein FliL</fullName>
    </recommendedName>
</protein>
<dbReference type="GO" id="GO:0071978">
    <property type="term" value="P:bacterial-type flagellum-dependent swarming motility"/>
    <property type="evidence" value="ECO:0007669"/>
    <property type="project" value="TreeGrafter"/>
</dbReference>
<evidence type="ECO:0000256" key="8">
    <source>
        <dbReference type="ARBA" id="ARBA00022989"/>
    </source>
</evidence>
<dbReference type="AlphaFoldDB" id="A0A542W0P1"/>
<dbReference type="RefSeq" id="WP_141919473.1">
    <property type="nucleotide sequence ID" value="NZ_VFOF01000001.1"/>
</dbReference>
<evidence type="ECO:0000313" key="12">
    <source>
        <dbReference type="Proteomes" id="UP000316887"/>
    </source>
</evidence>
<organism evidence="11 12">
    <name type="scientific">Zymomonas mobilis</name>
    <dbReference type="NCBI Taxonomy" id="542"/>
    <lineage>
        <taxon>Bacteria</taxon>
        <taxon>Pseudomonadati</taxon>
        <taxon>Pseudomonadota</taxon>
        <taxon>Alphaproteobacteria</taxon>
        <taxon>Sphingomonadales</taxon>
        <taxon>Zymomonadaceae</taxon>
        <taxon>Zymomonas</taxon>
    </lineage>
</organism>
<evidence type="ECO:0000256" key="1">
    <source>
        <dbReference type="ARBA" id="ARBA00002254"/>
    </source>
</evidence>
<dbReference type="GO" id="GO:0005886">
    <property type="term" value="C:plasma membrane"/>
    <property type="evidence" value="ECO:0007669"/>
    <property type="project" value="UniProtKB-SubCell"/>
</dbReference>
<proteinExistence type="inferred from homology"/>
<dbReference type="Pfam" id="PF03748">
    <property type="entry name" value="FliL"/>
    <property type="match status" value="1"/>
</dbReference>
<evidence type="ECO:0000256" key="9">
    <source>
        <dbReference type="ARBA" id="ARBA00023136"/>
    </source>
</evidence>
<reference evidence="11 12" key="1">
    <citation type="submission" date="2019-06" db="EMBL/GenBank/DDBJ databases">
        <title>Genome sequencing of Zymomonas mobilis strains for genetic engineering and biofuel applications.</title>
        <authorList>
            <person name="Teravest M."/>
        </authorList>
    </citation>
    <scope>NUCLEOTIDE SEQUENCE [LARGE SCALE GENOMIC DNA]</scope>
    <source>
        <strain evidence="11 12">AN0101</strain>
    </source>
</reference>
<keyword evidence="10" id="KW-0997">Cell inner membrane</keyword>
<dbReference type="Proteomes" id="UP000316887">
    <property type="component" value="Unassembled WGS sequence"/>
</dbReference>
<dbReference type="GO" id="GO:0006935">
    <property type="term" value="P:chemotaxis"/>
    <property type="evidence" value="ECO:0007669"/>
    <property type="project" value="UniProtKB-KW"/>
</dbReference>
<keyword evidence="5 10" id="KW-0145">Chemotaxis</keyword>
<dbReference type="InterPro" id="IPR005503">
    <property type="entry name" value="FliL"/>
</dbReference>
<keyword evidence="9 10" id="KW-0472">Membrane</keyword>
<evidence type="ECO:0000313" key="11">
    <source>
        <dbReference type="EMBL" id="TQL17103.1"/>
    </source>
</evidence>